<evidence type="ECO:0000259" key="7">
    <source>
        <dbReference type="PROSITE" id="PS50835"/>
    </source>
</evidence>
<feature type="domain" description="Ig-like" evidence="7">
    <location>
        <begin position="523"/>
        <end position="611"/>
    </location>
</feature>
<dbReference type="SUPFAM" id="SSF49265">
    <property type="entry name" value="Fibronectin type III"/>
    <property type="match status" value="1"/>
</dbReference>
<dbReference type="Pfam" id="PF13927">
    <property type="entry name" value="Ig_3"/>
    <property type="match status" value="2"/>
</dbReference>
<dbReference type="Proteomes" id="UP000507470">
    <property type="component" value="Unassembled WGS sequence"/>
</dbReference>
<evidence type="ECO:0000313" key="10">
    <source>
        <dbReference type="Proteomes" id="UP000507470"/>
    </source>
</evidence>
<keyword evidence="5" id="KW-0325">Glycoprotein</keyword>
<evidence type="ECO:0008006" key="11">
    <source>
        <dbReference type="Google" id="ProtNLM"/>
    </source>
</evidence>
<dbReference type="InterPro" id="IPR007110">
    <property type="entry name" value="Ig-like_dom"/>
</dbReference>
<name>A0A6J8A0X4_MYTCO</name>
<feature type="domain" description="Ig-like" evidence="7">
    <location>
        <begin position="620"/>
        <end position="710"/>
    </location>
</feature>
<dbReference type="PANTHER" id="PTHR11640">
    <property type="entry name" value="NEPHRIN"/>
    <property type="match status" value="1"/>
</dbReference>
<dbReference type="CDD" id="cd00096">
    <property type="entry name" value="Ig"/>
    <property type="match status" value="1"/>
</dbReference>
<dbReference type="SMART" id="SM00060">
    <property type="entry name" value="FN3"/>
    <property type="match status" value="1"/>
</dbReference>
<gene>
    <name evidence="9" type="ORF">MCOR_2186</name>
</gene>
<organism evidence="9 10">
    <name type="scientific">Mytilus coruscus</name>
    <name type="common">Sea mussel</name>
    <dbReference type="NCBI Taxonomy" id="42192"/>
    <lineage>
        <taxon>Eukaryota</taxon>
        <taxon>Metazoa</taxon>
        <taxon>Spiralia</taxon>
        <taxon>Lophotrochozoa</taxon>
        <taxon>Mollusca</taxon>
        <taxon>Bivalvia</taxon>
        <taxon>Autobranchia</taxon>
        <taxon>Pteriomorphia</taxon>
        <taxon>Mytilida</taxon>
        <taxon>Mytiloidea</taxon>
        <taxon>Mytilidae</taxon>
        <taxon>Mytilinae</taxon>
        <taxon>Mytilus</taxon>
    </lineage>
</organism>
<dbReference type="OrthoDB" id="6114001at2759"/>
<dbReference type="SMART" id="SM00409">
    <property type="entry name" value="IG"/>
    <property type="match status" value="3"/>
</dbReference>
<dbReference type="Pfam" id="PF00041">
    <property type="entry name" value="fn3"/>
    <property type="match status" value="1"/>
</dbReference>
<dbReference type="InterPro" id="IPR003599">
    <property type="entry name" value="Ig_sub"/>
</dbReference>
<evidence type="ECO:0000256" key="1">
    <source>
        <dbReference type="ARBA" id="ARBA00004479"/>
    </source>
</evidence>
<evidence type="ECO:0000259" key="8">
    <source>
        <dbReference type="PROSITE" id="PS50853"/>
    </source>
</evidence>
<dbReference type="InterPro" id="IPR013783">
    <property type="entry name" value="Ig-like_fold"/>
</dbReference>
<evidence type="ECO:0000256" key="5">
    <source>
        <dbReference type="ARBA" id="ARBA00023180"/>
    </source>
</evidence>
<dbReference type="InterPro" id="IPR003598">
    <property type="entry name" value="Ig_sub2"/>
</dbReference>
<dbReference type="AlphaFoldDB" id="A0A6J8A0X4"/>
<evidence type="ECO:0000256" key="4">
    <source>
        <dbReference type="ARBA" id="ARBA00023157"/>
    </source>
</evidence>
<keyword evidence="10" id="KW-1185">Reference proteome</keyword>
<protein>
    <recommendedName>
        <fullName evidence="11">HMCN</fullName>
    </recommendedName>
</protein>
<sequence length="914" mass="102064">MCNNFDAILKILDFDGDQHKYTESANVFFNPASPAYADLYQPITLLCKTNETDLWKSTSIYDETNSNGVPNVLYFEKAVDGTCRISISDSRLYNASCDLTIGDFYVTLISVDRRHHNMAIRCSVTFASGASKLIENASTVISIKEAPSHTISLTENPKGPINTGDTLHVTCSVSGGNPLATITWNCSGTTVKKSSDKVALLDISFTVGKQDDGVRCTCYASHLIPTYNATAKKVIIVEVYYPPDSQLTIQQIIPGPVDSGSSISLNYSLSGGNPLASLSWNCKGTTHNSSSSTKTEYIVTFKVNKNFDGRVCTCSATHPINSYRPIAQHRLIVFHEPGEPKLLLGEEFPWFVGKKITVDCSADAGNPREAVYKWMIGGQILMQNIPLIQIGPMSSEHNKQELGCSVNNNYTLRNNITLKPALLKLNVEYYPEIKFDRFPVYVIEGENTSITCNTHGNPLPNTQWVTNGIEMTLQQQNQSVLYLSDVHRLDEEKTYTCKAISNSSKYGILTTNKDLSIVVFYNTSVTKLEILNGSKFSENQRATLRCQVTGNPLPNVTWYFISKETKQILQRQDGIVDSSYTINTTTCLHTGIYECSAQNTVNGEKVTNSMQTELYVTCSPRLDNRYRKPPAIVKTDIGTDLNITICFVAYPPPEIRWVFTNTIESTYSKRTIRTYTSTMYISNITSSDFGIYTMHAYNNKGELFIHVSVSGKGKPTAPVDINIICKAKSLHILWVSEFNGGREQTFFVEYWISQKAKNVTESGPIIDLGKSKAVKYVVKGLLPGTNYSVRISASNFKGRSVSETMNCITDFERFKRNALKSIKNRTNDNSSSQERHDSLESFARNGVEEITTERYNIFSLKSFIYFNTSYESLRQENGDTELGLYLKDTISTKDDKDSMSSKLSHLCSHKVNNI</sequence>
<dbReference type="PANTHER" id="PTHR11640:SF155">
    <property type="entry name" value="IG-LIKE DOMAIN-CONTAINING PROTEIN"/>
    <property type="match status" value="1"/>
</dbReference>
<comment type="subcellular location">
    <subcellularLocation>
        <location evidence="1">Membrane</location>
        <topology evidence="1">Single-pass type I membrane protein</topology>
    </subcellularLocation>
</comment>
<keyword evidence="4" id="KW-1015">Disulfide bond</keyword>
<dbReference type="InterPro" id="IPR051275">
    <property type="entry name" value="Cell_adhesion_signaling"/>
</dbReference>
<feature type="domain" description="Ig-like" evidence="7">
    <location>
        <begin position="147"/>
        <end position="236"/>
    </location>
</feature>
<keyword evidence="2" id="KW-0677">Repeat</keyword>
<dbReference type="Pfam" id="PF07679">
    <property type="entry name" value="I-set"/>
    <property type="match status" value="1"/>
</dbReference>
<accession>A0A6J8A0X4</accession>
<evidence type="ECO:0000256" key="6">
    <source>
        <dbReference type="ARBA" id="ARBA00023319"/>
    </source>
</evidence>
<dbReference type="InterPro" id="IPR003961">
    <property type="entry name" value="FN3_dom"/>
</dbReference>
<dbReference type="EMBL" id="CACVKT020000460">
    <property type="protein sequence ID" value="CAC5359257.1"/>
    <property type="molecule type" value="Genomic_DNA"/>
</dbReference>
<reference evidence="9 10" key="1">
    <citation type="submission" date="2020-06" db="EMBL/GenBank/DDBJ databases">
        <authorList>
            <person name="Li R."/>
            <person name="Bekaert M."/>
        </authorList>
    </citation>
    <scope>NUCLEOTIDE SEQUENCE [LARGE SCALE GENOMIC DNA]</scope>
    <source>
        <strain evidence="10">wild</strain>
    </source>
</reference>
<dbReference type="InterPro" id="IPR036179">
    <property type="entry name" value="Ig-like_dom_sf"/>
</dbReference>
<dbReference type="CDD" id="cd00063">
    <property type="entry name" value="FN3"/>
    <property type="match status" value="1"/>
</dbReference>
<feature type="domain" description="Fibronectin type-III" evidence="8">
    <location>
        <begin position="714"/>
        <end position="813"/>
    </location>
</feature>
<keyword evidence="3" id="KW-0472">Membrane</keyword>
<feature type="domain" description="Ig-like" evidence="7">
    <location>
        <begin position="431"/>
        <end position="516"/>
    </location>
</feature>
<dbReference type="InterPro" id="IPR013098">
    <property type="entry name" value="Ig_I-set"/>
</dbReference>
<dbReference type="Gene3D" id="2.60.40.10">
    <property type="entry name" value="Immunoglobulins"/>
    <property type="match status" value="6"/>
</dbReference>
<dbReference type="SUPFAM" id="SSF48726">
    <property type="entry name" value="Immunoglobulin"/>
    <property type="match status" value="6"/>
</dbReference>
<dbReference type="PROSITE" id="PS50853">
    <property type="entry name" value="FN3"/>
    <property type="match status" value="1"/>
</dbReference>
<dbReference type="SMART" id="SM00408">
    <property type="entry name" value="IGc2"/>
    <property type="match status" value="3"/>
</dbReference>
<evidence type="ECO:0000256" key="3">
    <source>
        <dbReference type="ARBA" id="ARBA00023136"/>
    </source>
</evidence>
<dbReference type="GO" id="GO:0016020">
    <property type="term" value="C:membrane"/>
    <property type="evidence" value="ECO:0007669"/>
    <property type="project" value="UniProtKB-SubCell"/>
</dbReference>
<dbReference type="InterPro" id="IPR036116">
    <property type="entry name" value="FN3_sf"/>
</dbReference>
<evidence type="ECO:0000256" key="2">
    <source>
        <dbReference type="ARBA" id="ARBA00022737"/>
    </source>
</evidence>
<dbReference type="PROSITE" id="PS50835">
    <property type="entry name" value="IG_LIKE"/>
    <property type="match status" value="4"/>
</dbReference>
<evidence type="ECO:0000313" key="9">
    <source>
        <dbReference type="EMBL" id="CAC5359257.1"/>
    </source>
</evidence>
<keyword evidence="6" id="KW-0393">Immunoglobulin domain</keyword>
<proteinExistence type="predicted"/>